<dbReference type="Pfam" id="PF00970">
    <property type="entry name" value="FAD_binding_6"/>
    <property type="match status" value="1"/>
</dbReference>
<name>A0ABT4UK55_9BACT</name>
<organism evidence="2 3">
    <name type="scientific">Polluticaenibacter yanchengensis</name>
    <dbReference type="NCBI Taxonomy" id="3014562"/>
    <lineage>
        <taxon>Bacteria</taxon>
        <taxon>Pseudomonadati</taxon>
        <taxon>Bacteroidota</taxon>
        <taxon>Chitinophagia</taxon>
        <taxon>Chitinophagales</taxon>
        <taxon>Chitinophagaceae</taxon>
        <taxon>Polluticaenibacter</taxon>
    </lineage>
</organism>
<feature type="domain" description="FAD-binding FR-type" evidence="1">
    <location>
        <begin position="16"/>
        <end position="114"/>
    </location>
</feature>
<dbReference type="PANTHER" id="PTHR30157">
    <property type="entry name" value="FERRIC REDUCTASE, NADPH-DEPENDENT"/>
    <property type="match status" value="1"/>
</dbReference>
<evidence type="ECO:0000313" key="2">
    <source>
        <dbReference type="EMBL" id="MDA3615219.1"/>
    </source>
</evidence>
<dbReference type="PROSITE" id="PS51384">
    <property type="entry name" value="FAD_FR"/>
    <property type="match status" value="1"/>
</dbReference>
<dbReference type="EMBL" id="JAQGEF010000011">
    <property type="protein sequence ID" value="MDA3615219.1"/>
    <property type="molecule type" value="Genomic_DNA"/>
</dbReference>
<dbReference type="Gene3D" id="2.40.30.10">
    <property type="entry name" value="Translation factors"/>
    <property type="match status" value="1"/>
</dbReference>
<sequence>MISSIPKWMGHLFEGYLRPNMKITAITSLSPSVKKIRFEGNCTHMNFQVGYANVIRVSDTDYRNYTVADYRPDLGYLEMIFHIHGNGTGSMYIDHLRNGDEIFISTPRGHKVYDKNVNKHFFFGDETSLGVATSLMNAVENNLHQTQFYFELHDENTGVPELLGLENCTVFSGKNLFCNKQEVSQLPIFQADDWRHANFILTGNTRSVQAFRSVLKQLNFGNKIHAQGYWLKGKKGL</sequence>
<comment type="caution">
    <text evidence="2">The sequence shown here is derived from an EMBL/GenBank/DDBJ whole genome shotgun (WGS) entry which is preliminary data.</text>
</comment>
<gene>
    <name evidence="2" type="ORF">O3P16_10405</name>
</gene>
<dbReference type="PANTHER" id="PTHR30157:SF0">
    <property type="entry name" value="NADPH-DEPENDENT FERRIC-CHELATE REDUCTASE"/>
    <property type="match status" value="1"/>
</dbReference>
<dbReference type="InterPro" id="IPR039374">
    <property type="entry name" value="SIP_fam"/>
</dbReference>
<dbReference type="InterPro" id="IPR008333">
    <property type="entry name" value="Cbr1-like_FAD-bd_dom"/>
</dbReference>
<dbReference type="Proteomes" id="UP001210231">
    <property type="component" value="Unassembled WGS sequence"/>
</dbReference>
<evidence type="ECO:0000259" key="1">
    <source>
        <dbReference type="PROSITE" id="PS51384"/>
    </source>
</evidence>
<dbReference type="InterPro" id="IPR017927">
    <property type="entry name" value="FAD-bd_FR_type"/>
</dbReference>
<proteinExistence type="predicted"/>
<protein>
    <submittedName>
        <fullName evidence="2">FAD-binding oxidoreductase</fullName>
    </submittedName>
</protein>
<evidence type="ECO:0000313" key="3">
    <source>
        <dbReference type="Proteomes" id="UP001210231"/>
    </source>
</evidence>
<accession>A0ABT4UK55</accession>
<dbReference type="RefSeq" id="WP_407031544.1">
    <property type="nucleotide sequence ID" value="NZ_JAQGEF010000011.1"/>
</dbReference>
<dbReference type="SUPFAM" id="SSF63380">
    <property type="entry name" value="Riboflavin synthase domain-like"/>
    <property type="match status" value="1"/>
</dbReference>
<reference evidence="2 3" key="1">
    <citation type="submission" date="2022-12" db="EMBL/GenBank/DDBJ databases">
        <title>Chitinophagaceae gen. sp. nov., a new member of the family Chitinophagaceae, isolated from soil in a chemical factory.</title>
        <authorList>
            <person name="Ke Z."/>
        </authorList>
    </citation>
    <scope>NUCLEOTIDE SEQUENCE [LARGE SCALE GENOMIC DNA]</scope>
    <source>
        <strain evidence="2 3">LY-5</strain>
    </source>
</reference>
<keyword evidence="3" id="KW-1185">Reference proteome</keyword>
<dbReference type="InterPro" id="IPR017938">
    <property type="entry name" value="Riboflavin_synthase-like_b-brl"/>
</dbReference>